<evidence type="ECO:0000313" key="2">
    <source>
        <dbReference type="Proteomes" id="UP000887575"/>
    </source>
</evidence>
<evidence type="ECO:0000313" key="3">
    <source>
        <dbReference type="WBParaSite" id="MBELARI_LOCUS15759"/>
    </source>
</evidence>
<keyword evidence="2" id="KW-1185">Reference proteome</keyword>
<sequence length="276" mass="30883">MRIQVYTKWINFSTCYALMLITLTRRTLANTENGAEAWRIDEVESCSYELSTAKAYQTFLSDTEKPIKCSVKILVPRGHMVQVIVVGHEETCLLSSHIPPITIRETSTNQSSQACLQSGKAFFLAEGPEVLLEYLASATNAPFMFAVRFFSLDIECGDRLDFIQFKHPLRLHTKGKEECHVFLPGSSTLTIIQFQHNGPQCASNLSIAIGNHISRLNRRTMPICSLENSTTKDLLCSAAQITINSEKGVKATLLFAVKIRAMSLDLIWKQSELCDT</sequence>
<proteinExistence type="predicted"/>
<keyword evidence="1" id="KW-0732">Signal</keyword>
<name>A0AAF3ENW7_9BILA</name>
<dbReference type="WBParaSite" id="MBELARI_LOCUS15759">
    <property type="protein sequence ID" value="MBELARI_LOCUS15759"/>
    <property type="gene ID" value="MBELARI_LOCUS15759"/>
</dbReference>
<reference evidence="3" key="1">
    <citation type="submission" date="2024-02" db="UniProtKB">
        <authorList>
            <consortium name="WormBaseParasite"/>
        </authorList>
    </citation>
    <scope>IDENTIFICATION</scope>
</reference>
<dbReference type="Proteomes" id="UP000887575">
    <property type="component" value="Unassembled WGS sequence"/>
</dbReference>
<dbReference type="AlphaFoldDB" id="A0AAF3ENW7"/>
<evidence type="ECO:0000256" key="1">
    <source>
        <dbReference type="SAM" id="SignalP"/>
    </source>
</evidence>
<protein>
    <submittedName>
        <fullName evidence="3">CUB domain-containing protein</fullName>
    </submittedName>
</protein>
<accession>A0AAF3ENW7</accession>
<feature type="chain" id="PRO_5042216136" evidence="1">
    <location>
        <begin position="30"/>
        <end position="276"/>
    </location>
</feature>
<organism evidence="2 3">
    <name type="scientific">Mesorhabditis belari</name>
    <dbReference type="NCBI Taxonomy" id="2138241"/>
    <lineage>
        <taxon>Eukaryota</taxon>
        <taxon>Metazoa</taxon>
        <taxon>Ecdysozoa</taxon>
        <taxon>Nematoda</taxon>
        <taxon>Chromadorea</taxon>
        <taxon>Rhabditida</taxon>
        <taxon>Rhabditina</taxon>
        <taxon>Rhabditomorpha</taxon>
        <taxon>Rhabditoidea</taxon>
        <taxon>Rhabditidae</taxon>
        <taxon>Mesorhabditinae</taxon>
        <taxon>Mesorhabditis</taxon>
    </lineage>
</organism>
<feature type="signal peptide" evidence="1">
    <location>
        <begin position="1"/>
        <end position="29"/>
    </location>
</feature>